<evidence type="ECO:0000313" key="1">
    <source>
        <dbReference type="EMBL" id="APO72125.1"/>
    </source>
</evidence>
<proteinExistence type="predicted"/>
<dbReference type="AlphaFoldDB" id="A0A1L5NW60"/>
<dbReference type="EMBL" id="CP017105">
    <property type="protein sequence ID" value="APO72125.1"/>
    <property type="molecule type" value="Genomic_DNA"/>
</dbReference>
<accession>A0A1L5NW60</accession>
<protein>
    <submittedName>
        <fullName evidence="1">Uncharacterized protein</fullName>
    </submittedName>
</protein>
<dbReference type="Proteomes" id="UP000184749">
    <property type="component" value="Plasmid pRgalIE4872d"/>
</dbReference>
<organism evidence="1 2">
    <name type="scientific">Rhizobium gallicum</name>
    <dbReference type="NCBI Taxonomy" id="56730"/>
    <lineage>
        <taxon>Bacteria</taxon>
        <taxon>Pseudomonadati</taxon>
        <taxon>Pseudomonadota</taxon>
        <taxon>Alphaproteobacteria</taxon>
        <taxon>Hyphomicrobiales</taxon>
        <taxon>Rhizobiaceae</taxon>
        <taxon>Rhizobium/Agrobacterium group</taxon>
        <taxon>Rhizobium</taxon>
    </lineage>
</organism>
<evidence type="ECO:0000313" key="2">
    <source>
        <dbReference type="Proteomes" id="UP000184749"/>
    </source>
</evidence>
<name>A0A1L5NW60_9HYPH</name>
<gene>
    <name evidence="1" type="ORF">IE4872_PD01604</name>
</gene>
<keyword evidence="1" id="KW-0614">Plasmid</keyword>
<geneLocation type="plasmid" evidence="2">
    <name>prgalie4872d</name>
</geneLocation>
<sequence>MKVGRQLTACTERSTEKKATARLGEMGVRKYVLGQKISSIRVMISANYWHSLLHQNHCMASVPSIDAEGRARCDPRHTFSFWRTVARHSNVAYS</sequence>
<reference evidence="1 2" key="1">
    <citation type="submission" date="2016-09" db="EMBL/GenBank/DDBJ databases">
        <title>The complete genome sequences of Rhizobium gallicum, symbiovars gallicum and phaseoli, symbionts associated to common bean (Phaseolus vulgaris).</title>
        <authorList>
            <person name="Bustos P."/>
            <person name="Santamaria R.I."/>
            <person name="Perez-Carrascal O.M."/>
            <person name="Juarez S."/>
            <person name="Lozano L."/>
            <person name="Martinez-Flores I."/>
            <person name="Martinez-Romero E."/>
            <person name="Cevallos M."/>
            <person name="Romero D."/>
            <person name="Davila G."/>
            <person name="Gonzalez V."/>
        </authorList>
    </citation>
    <scope>NUCLEOTIDE SEQUENCE [LARGE SCALE GENOMIC DNA]</scope>
    <source>
        <strain evidence="1 2">IE4872</strain>
        <plasmid evidence="2">prgalie4872d</plasmid>
    </source>
</reference>